<feature type="domain" description="IcmF-related" evidence="3">
    <location>
        <begin position="432"/>
        <end position="736"/>
    </location>
</feature>
<keyword evidence="1" id="KW-0812">Transmembrane</keyword>
<keyword evidence="1" id="KW-0472">Membrane</keyword>
<feature type="transmembrane region" description="Helical" evidence="1">
    <location>
        <begin position="366"/>
        <end position="392"/>
    </location>
</feature>
<feature type="transmembrane region" description="Helical" evidence="1">
    <location>
        <begin position="41"/>
        <end position="68"/>
    </location>
</feature>
<comment type="caution">
    <text evidence="5">The sequence shown here is derived from an EMBL/GenBank/DDBJ whole genome shotgun (WGS) entry which is preliminary data.</text>
</comment>
<dbReference type="Pfam" id="PF06744">
    <property type="entry name" value="IcmF_C"/>
    <property type="match status" value="1"/>
</dbReference>
<evidence type="ECO:0000313" key="6">
    <source>
        <dbReference type="Proteomes" id="UP000506160"/>
    </source>
</evidence>
<dbReference type="AlphaFoldDB" id="A0AB94IBW5"/>
<dbReference type="Pfam" id="PF21070">
    <property type="entry name" value="IcmF_helical"/>
    <property type="match status" value="1"/>
</dbReference>
<evidence type="ECO:0000256" key="1">
    <source>
        <dbReference type="SAM" id="Phobius"/>
    </source>
</evidence>
<evidence type="ECO:0000259" key="2">
    <source>
        <dbReference type="Pfam" id="PF06744"/>
    </source>
</evidence>
<name>A0AB94IBW5_9GAMM</name>
<dbReference type="InterPro" id="IPR010623">
    <property type="entry name" value="IcmF_C"/>
</dbReference>
<reference evidence="5 6" key="1">
    <citation type="journal article" date="2014" name="Appl. Environ. Microbiol.">
        <title>Genomic features of a bumble bee symbiont reflect its host environment.</title>
        <authorList>
            <person name="Martinson V.G."/>
            <person name="Magoc T."/>
            <person name="Koch H."/>
            <person name="Salzberg S.L."/>
            <person name="Moran N.A."/>
        </authorList>
    </citation>
    <scope>NUCLEOTIDE SEQUENCE [LARGE SCALE GENOMIC DNA]</scope>
    <source>
        <strain evidence="5 6">Bimp</strain>
    </source>
</reference>
<evidence type="ECO:0000259" key="4">
    <source>
        <dbReference type="Pfam" id="PF21070"/>
    </source>
</evidence>
<dbReference type="Pfam" id="PF06761">
    <property type="entry name" value="IcmF-related"/>
    <property type="match status" value="1"/>
</dbReference>
<feature type="domain" description="Type VI secretion system component TssM1 helical" evidence="4">
    <location>
        <begin position="880"/>
        <end position="985"/>
    </location>
</feature>
<dbReference type="InterPro" id="IPR048677">
    <property type="entry name" value="TssM1_hel"/>
</dbReference>
<dbReference type="PANTHER" id="PTHR36153">
    <property type="entry name" value="INNER MEMBRANE PROTEIN-RELATED"/>
    <property type="match status" value="1"/>
</dbReference>
<keyword evidence="6" id="KW-1185">Reference proteome</keyword>
<evidence type="ECO:0008006" key="7">
    <source>
        <dbReference type="Google" id="ProtNLM"/>
    </source>
</evidence>
<keyword evidence="1" id="KW-1133">Transmembrane helix</keyword>
<dbReference type="PANTHER" id="PTHR36153:SF1">
    <property type="entry name" value="TYPE VI SECRETION SYSTEM COMPONENT TSSM1"/>
    <property type="match status" value="1"/>
</dbReference>
<proteinExistence type="predicted"/>
<accession>A0AB94IBW5</accession>
<dbReference type="InterPro" id="IPR009612">
    <property type="entry name" value="IcmF-rel"/>
</dbReference>
<dbReference type="RefSeq" id="WP_024496310.1">
    <property type="nucleotide sequence ID" value="NZ_AWGA01000063.1"/>
</dbReference>
<protein>
    <recommendedName>
        <fullName evidence="7">Type VI secretion protein VasK</fullName>
    </recommendedName>
</protein>
<feature type="domain" description="Type VI secretion system IcmF C-terminal" evidence="2">
    <location>
        <begin position="991"/>
        <end position="1094"/>
    </location>
</feature>
<evidence type="ECO:0000313" key="5">
    <source>
        <dbReference type="EMBL" id="TEA26899.1"/>
    </source>
</evidence>
<dbReference type="EMBL" id="AWGA01000063">
    <property type="protein sequence ID" value="TEA26899.1"/>
    <property type="molecule type" value="Genomic_DNA"/>
</dbReference>
<dbReference type="Proteomes" id="UP000506160">
    <property type="component" value="Unassembled WGS sequence"/>
</dbReference>
<sequence length="1118" mass="129243">MKKNWKILGLIFIILLCGGVLASILYVMGDELGYVTLGQKAAIWLQSLLLILVLLFTPIIITSSRLLWAKDKSKQESLNPSEPKKVEEPKPYSEFTSMVAHCHYHYGIFWRYKIRKIFVTGRQQDVDNVIPALTDKKWLVSNNVLLIWGGEIQTPINPDWFKMVKRYLSRLWVFNYKPVNATVWILPSDYADEQYKKTHTLEHALLQIRKQNQALGWDIPLYLVENKQLSWQQEGRIEQSVGVCFDGHKKQDIDNITTALTHLTTQCTEIGMQQVMLHNHHACLLELSQYLAQTQIPRLKNWFTRFFAQPYCPVLRGLFFTAFYQTHKDAQTDSSDTDSNVSFQLSPLWMKIIADNQKAKNKRMGISLGTIACCVTLLATVLMVIGLSTSFIHNRKLINQSLHVVDQINQNTTSRYVQRLEAQYQLQLLIGKLEYRQQKLPPLTYRFGLSQNDKLYHALWQKYYKTNQENVIKPLNLWLNSQLTRIIYTPTNKTKYDKLIDNGYDILKTYLMLGYPDKADGHYLGQFVTQHWKHGNDISDGDWQRLMPELLTFWGNRLKKQPEWKAPISQELIRDVRQVLINQIGLQNAETTIYQGIIQRASQRFNDLSLINLLNGVDSRALFTANKVIPGVYTRQAWEDMIEREIKQASKSRQEQIDWVLSDGSETALVSISPEVLKKRLTDRYFADYSAAWLLFLNNIQWNNVDTISDVIDQLSLLSDNRQSPLLALIGVIKYHAEVAYHRDGFSRELIRSAQELVKNRDVPNLLKNSNEATGPLTPTFGPILDLLKSDNHNELSLQTYLMRVIQVKLKLQNIVSSANPQAMAQQLAKSVFQGTSVDLTATRDYGNLIAANLGEEWSGFGYSIFKRPLEQAWQVILTPAAKSFNDTWREAIVYSWEKSFAGRYPFKNTDNDASLAELSRFIRPDSGVIDRFIQSELTGILIKKGDKWVIDPVNSEGLNFSHEFLTTLELFNQLANQVFESGDAKIEFDLMARSGHNIVQSELVINKQKLVYFNQKPAWKRIHWPDNDYSAHAQLSWNTEETGLKLYQYYSGDWAWIRLLESAQIRQIDNSRFEIKWQVEPNKKLKYILRTQSGSGPINLLKLRNFQLPKSVFEINF</sequence>
<organism evidence="5 6">
    <name type="scientific">Candidatus Schmidhempelia bombi str. Bimp</name>
    <dbReference type="NCBI Taxonomy" id="1387197"/>
    <lineage>
        <taxon>Bacteria</taxon>
        <taxon>Pseudomonadati</taxon>
        <taxon>Pseudomonadota</taxon>
        <taxon>Gammaproteobacteria</taxon>
        <taxon>Orbales</taxon>
        <taxon>Orbaceae</taxon>
        <taxon>Candidatus Schmidhempelia</taxon>
    </lineage>
</organism>
<dbReference type="InterPro" id="IPR053156">
    <property type="entry name" value="T6SS_TssM-like"/>
</dbReference>
<gene>
    <name evidence="5" type="ORF">O970_06480</name>
</gene>
<feature type="transmembrane region" description="Helical" evidence="1">
    <location>
        <begin position="7"/>
        <end position="29"/>
    </location>
</feature>
<evidence type="ECO:0000259" key="3">
    <source>
        <dbReference type="Pfam" id="PF06761"/>
    </source>
</evidence>